<feature type="region of interest" description="Disordered" evidence="5">
    <location>
        <begin position="22"/>
        <end position="45"/>
    </location>
</feature>
<dbReference type="Pfam" id="PF07690">
    <property type="entry name" value="MFS_1"/>
    <property type="match status" value="1"/>
</dbReference>
<feature type="transmembrane region" description="Helical" evidence="6">
    <location>
        <begin position="360"/>
        <end position="379"/>
    </location>
</feature>
<feature type="transmembrane region" description="Helical" evidence="6">
    <location>
        <begin position="55"/>
        <end position="72"/>
    </location>
</feature>
<dbReference type="EnsemblMetazoa" id="CJA18601.1">
    <property type="protein sequence ID" value="CJA18601.1"/>
    <property type="gene ID" value="WBGene00137804"/>
</dbReference>
<evidence type="ECO:0000256" key="3">
    <source>
        <dbReference type="ARBA" id="ARBA00022989"/>
    </source>
</evidence>
<dbReference type="PANTHER" id="PTHR23510">
    <property type="entry name" value="INNER MEMBRANE TRANSPORT PROTEIN YAJR"/>
    <property type="match status" value="1"/>
</dbReference>
<feature type="transmembrane region" description="Helical" evidence="6">
    <location>
        <begin position="456"/>
        <end position="477"/>
    </location>
</feature>
<dbReference type="InterPro" id="IPR051068">
    <property type="entry name" value="MFS_Domain-Containing_Protein"/>
</dbReference>
<keyword evidence="3 6" id="KW-1133">Transmembrane helix</keyword>
<keyword evidence="4 6" id="KW-0472">Membrane</keyword>
<feature type="transmembrane region" description="Helical" evidence="6">
    <location>
        <begin position="483"/>
        <end position="501"/>
    </location>
</feature>
<feature type="compositionally biased region" description="Basic and acidic residues" evidence="5">
    <location>
        <begin position="22"/>
        <end position="40"/>
    </location>
</feature>
<dbReference type="GO" id="GO:0005765">
    <property type="term" value="C:lysosomal membrane"/>
    <property type="evidence" value="ECO:0007669"/>
    <property type="project" value="TreeGrafter"/>
</dbReference>
<dbReference type="PANTHER" id="PTHR23510:SF25">
    <property type="entry name" value="MFS DOMAIN-CONTAINING PROTEIN"/>
    <property type="match status" value="1"/>
</dbReference>
<dbReference type="GO" id="GO:0022857">
    <property type="term" value="F:transmembrane transporter activity"/>
    <property type="evidence" value="ECO:0007669"/>
    <property type="project" value="InterPro"/>
</dbReference>
<evidence type="ECO:0000256" key="5">
    <source>
        <dbReference type="SAM" id="MobiDB-lite"/>
    </source>
</evidence>
<feature type="transmembrane region" description="Helical" evidence="6">
    <location>
        <begin position="126"/>
        <end position="145"/>
    </location>
</feature>
<dbReference type="OMA" id="AVHMSEW"/>
<dbReference type="Gene3D" id="1.20.1250.20">
    <property type="entry name" value="MFS general substrate transporter like domains"/>
    <property type="match status" value="1"/>
</dbReference>
<organism evidence="7 8">
    <name type="scientific">Caenorhabditis japonica</name>
    <dbReference type="NCBI Taxonomy" id="281687"/>
    <lineage>
        <taxon>Eukaryota</taxon>
        <taxon>Metazoa</taxon>
        <taxon>Ecdysozoa</taxon>
        <taxon>Nematoda</taxon>
        <taxon>Chromadorea</taxon>
        <taxon>Rhabditida</taxon>
        <taxon>Rhabditina</taxon>
        <taxon>Rhabditomorpha</taxon>
        <taxon>Rhabditoidea</taxon>
        <taxon>Rhabditidae</taxon>
        <taxon>Peloderinae</taxon>
        <taxon>Caenorhabditis</taxon>
    </lineage>
</organism>
<name>A0A8R1E208_CAEJA</name>
<feature type="transmembrane region" description="Helical" evidence="6">
    <location>
        <begin position="414"/>
        <end position="435"/>
    </location>
</feature>
<evidence type="ECO:0000256" key="1">
    <source>
        <dbReference type="ARBA" id="ARBA00004141"/>
    </source>
</evidence>
<keyword evidence="2 6" id="KW-0812">Transmembrane</keyword>
<accession>A0A8R1E208</accession>
<dbReference type="Proteomes" id="UP000005237">
    <property type="component" value="Unassembled WGS sequence"/>
</dbReference>
<dbReference type="InterPro" id="IPR011701">
    <property type="entry name" value="MFS"/>
</dbReference>
<comment type="subcellular location">
    <subcellularLocation>
        <location evidence="1">Membrane</location>
        <topology evidence="1">Multi-pass membrane protein</topology>
    </subcellularLocation>
</comment>
<feature type="transmembrane region" description="Helical" evidence="6">
    <location>
        <begin position="151"/>
        <end position="174"/>
    </location>
</feature>
<protein>
    <submittedName>
        <fullName evidence="7">Uncharacterized protein</fullName>
    </submittedName>
</protein>
<dbReference type="InterPro" id="IPR036259">
    <property type="entry name" value="MFS_trans_sf"/>
</dbReference>
<reference evidence="7" key="2">
    <citation type="submission" date="2022-06" db="UniProtKB">
        <authorList>
            <consortium name="EnsemblMetazoa"/>
        </authorList>
    </citation>
    <scope>IDENTIFICATION</scope>
    <source>
        <strain evidence="7">DF5081</strain>
    </source>
</reference>
<evidence type="ECO:0000256" key="4">
    <source>
        <dbReference type="ARBA" id="ARBA00023136"/>
    </source>
</evidence>
<evidence type="ECO:0000313" key="7">
    <source>
        <dbReference type="EnsemblMetazoa" id="CJA18601.1"/>
    </source>
</evidence>
<dbReference type="AlphaFoldDB" id="A0A8R1E208"/>
<feature type="transmembrane region" description="Helical" evidence="6">
    <location>
        <begin position="229"/>
        <end position="249"/>
    </location>
</feature>
<sequence>MKQKVADVEKSVDPVFRISAEKAAMEKEESEKSLESKDDGFTLGDDDAEETNWRLIYITAIVSFLGAIEGAAVHMSEWPYMRQIDPNATVQFFGIASSASKAAHALFVFVFAVWSFKYKTIKWPLIAGRLIAIVACVLYLCVEFLPTGRRYMMMFCYILFDVSGSSPSILRAYIAAVSMPKDRSKAFAAMSLSMTLSIIIGPLIQMAFTTIPYPGYTILPHVKFHVYSAPIWIANSTNFISIAIIIFGMKELPRKPKTKKPKKPSIFEWEGLMMRIEKVKKANINWILVFVVWIAKCGKSMTARSIGTLMPILMMVQYGWTGIETVRITSVLMGGSGILSMFVIGSFMFCKLGTIVQPRFIYLFSISLFVMLYVVTYPYKSIGVEVALYNSTDGSGCDPDKYSWCDGGIAPQPAVFLCCMVFVFGMTMPSSAISLDTIYSKILGNIDQSVMQGAAVILDDIFLVITPTYASYIYTLLGLKPLWIMNGIIMSLVVLLWILMLRKFKAYS</sequence>
<feature type="transmembrane region" description="Helical" evidence="6">
    <location>
        <begin position="284"/>
        <end position="306"/>
    </location>
</feature>
<evidence type="ECO:0000256" key="6">
    <source>
        <dbReference type="SAM" id="Phobius"/>
    </source>
</evidence>
<feature type="transmembrane region" description="Helical" evidence="6">
    <location>
        <begin position="92"/>
        <end position="114"/>
    </location>
</feature>
<feature type="transmembrane region" description="Helical" evidence="6">
    <location>
        <begin position="326"/>
        <end position="348"/>
    </location>
</feature>
<feature type="transmembrane region" description="Helical" evidence="6">
    <location>
        <begin position="186"/>
        <end position="209"/>
    </location>
</feature>
<dbReference type="CDD" id="cd17326">
    <property type="entry name" value="MFS_MFSD8"/>
    <property type="match status" value="1"/>
</dbReference>
<proteinExistence type="predicted"/>
<keyword evidence="8" id="KW-1185">Reference proteome</keyword>
<dbReference type="SUPFAM" id="SSF103473">
    <property type="entry name" value="MFS general substrate transporter"/>
    <property type="match status" value="1"/>
</dbReference>
<evidence type="ECO:0000256" key="2">
    <source>
        <dbReference type="ARBA" id="ARBA00022692"/>
    </source>
</evidence>
<reference evidence="8" key="1">
    <citation type="submission" date="2010-08" db="EMBL/GenBank/DDBJ databases">
        <authorList>
            <consortium name="Caenorhabditis japonica Sequencing Consortium"/>
            <person name="Wilson R.K."/>
        </authorList>
    </citation>
    <scope>NUCLEOTIDE SEQUENCE [LARGE SCALE GENOMIC DNA]</scope>
    <source>
        <strain evidence="8">DF5081</strain>
    </source>
</reference>
<evidence type="ECO:0000313" key="8">
    <source>
        <dbReference type="Proteomes" id="UP000005237"/>
    </source>
</evidence>